<reference evidence="1 2" key="1">
    <citation type="submission" date="2021-06" db="EMBL/GenBank/DDBJ databases">
        <authorList>
            <person name="Palmer J.M."/>
        </authorList>
    </citation>
    <scope>NUCLEOTIDE SEQUENCE [LARGE SCALE GENOMIC DNA]</scope>
    <source>
        <strain evidence="1 2">CL_MEX2019</strain>
        <tissue evidence="1">Muscle</tissue>
    </source>
</reference>
<protein>
    <submittedName>
        <fullName evidence="1">Uncharacterized protein</fullName>
    </submittedName>
</protein>
<gene>
    <name evidence="1" type="ORF">CHARACLAT_018739</name>
</gene>
<sequence length="104" mass="11604">MLRGVELISVPQLSWLYFVIVKPQDQHALSHMCCALSVPANPPSSVPALKTFSLVFPLPYIPSMSFSSTFSHSNTLRTTLQLSNLKHSFPKCPIAFFFDILHPS</sequence>
<evidence type="ECO:0000313" key="2">
    <source>
        <dbReference type="Proteomes" id="UP001352852"/>
    </source>
</evidence>
<dbReference type="EMBL" id="JAHUTJ010001654">
    <property type="protein sequence ID" value="MED6264791.1"/>
    <property type="molecule type" value="Genomic_DNA"/>
</dbReference>
<evidence type="ECO:0000313" key="1">
    <source>
        <dbReference type="EMBL" id="MED6264791.1"/>
    </source>
</evidence>
<comment type="caution">
    <text evidence="1">The sequence shown here is derived from an EMBL/GenBank/DDBJ whole genome shotgun (WGS) entry which is preliminary data.</text>
</comment>
<organism evidence="1 2">
    <name type="scientific">Characodon lateralis</name>
    <dbReference type="NCBI Taxonomy" id="208331"/>
    <lineage>
        <taxon>Eukaryota</taxon>
        <taxon>Metazoa</taxon>
        <taxon>Chordata</taxon>
        <taxon>Craniata</taxon>
        <taxon>Vertebrata</taxon>
        <taxon>Euteleostomi</taxon>
        <taxon>Actinopterygii</taxon>
        <taxon>Neopterygii</taxon>
        <taxon>Teleostei</taxon>
        <taxon>Neoteleostei</taxon>
        <taxon>Acanthomorphata</taxon>
        <taxon>Ovalentaria</taxon>
        <taxon>Atherinomorphae</taxon>
        <taxon>Cyprinodontiformes</taxon>
        <taxon>Goodeidae</taxon>
        <taxon>Characodon</taxon>
    </lineage>
</organism>
<keyword evidence="2" id="KW-1185">Reference proteome</keyword>
<dbReference type="Proteomes" id="UP001352852">
    <property type="component" value="Unassembled WGS sequence"/>
</dbReference>
<accession>A0ABU7CPT0</accession>
<name>A0ABU7CPT0_9TELE</name>
<proteinExistence type="predicted"/>